<dbReference type="InterPro" id="IPR028082">
    <property type="entry name" value="Peripla_BP_I"/>
</dbReference>
<dbReference type="SUPFAM" id="SSF53822">
    <property type="entry name" value="Periplasmic binding protein-like I"/>
    <property type="match status" value="1"/>
</dbReference>
<organism evidence="5 6">
    <name type="scientific">Paracoccus denitrificans</name>
    <dbReference type="NCBI Taxonomy" id="266"/>
    <lineage>
        <taxon>Bacteria</taxon>
        <taxon>Pseudomonadati</taxon>
        <taxon>Pseudomonadota</taxon>
        <taxon>Alphaproteobacteria</taxon>
        <taxon>Rhodobacterales</taxon>
        <taxon>Paracoccaceae</taxon>
        <taxon>Paracoccus</taxon>
    </lineage>
</organism>
<evidence type="ECO:0000256" key="1">
    <source>
        <dbReference type="ARBA" id="ARBA00023015"/>
    </source>
</evidence>
<dbReference type="PANTHER" id="PTHR30146:SF109">
    <property type="entry name" value="HTH-TYPE TRANSCRIPTIONAL REGULATOR GALS"/>
    <property type="match status" value="1"/>
</dbReference>
<keyword evidence="1" id="KW-0805">Transcription regulation</keyword>
<dbReference type="GO" id="GO:0000976">
    <property type="term" value="F:transcription cis-regulatory region binding"/>
    <property type="evidence" value="ECO:0007669"/>
    <property type="project" value="TreeGrafter"/>
</dbReference>
<dbReference type="Proteomes" id="UP000315344">
    <property type="component" value="Unassembled WGS sequence"/>
</dbReference>
<evidence type="ECO:0000313" key="5">
    <source>
        <dbReference type="EMBL" id="TKW65553.1"/>
    </source>
</evidence>
<proteinExistence type="predicted"/>
<sequence length="342" mass="36989">MSGAPVTLKTIAAELGVSVTTVARALKDGDRISAETVQRVRDAADRLGYVRNLEGAKLRTGRSLVIMAFLSFSTEEEVGDSGSVGLLNGIHQRLAGTDYAVRGVPVMPGQAALDQLRAVVRGRLADGVILDHIEAEDARIDFLLKAGLPFVTYGRTATPEQHPWFDIDNEQAAFQGTDALIRAGYRRIATIEGDRRFTFVQQRRQGHRRALASHGISPDPALEICSEIAADTARRNAGLLLDQGADAFHCVNELAFLGALAGVRDRLGARADRIGFALRAGTKLAEYVATDSFVTYHERRQAGMRLADLVLRRIDGVPISACQELQETSLVAVKAHSGHGRD</sequence>
<dbReference type="Pfam" id="PF00356">
    <property type="entry name" value="LacI"/>
    <property type="match status" value="1"/>
</dbReference>
<keyword evidence="2" id="KW-0238">DNA-binding</keyword>
<protein>
    <submittedName>
        <fullName evidence="5">LacI family transcriptional regulator</fullName>
    </submittedName>
</protein>
<keyword evidence="3" id="KW-0804">Transcription</keyword>
<dbReference type="PANTHER" id="PTHR30146">
    <property type="entry name" value="LACI-RELATED TRANSCRIPTIONAL REPRESSOR"/>
    <property type="match status" value="1"/>
</dbReference>
<dbReference type="GO" id="GO:0003700">
    <property type="term" value="F:DNA-binding transcription factor activity"/>
    <property type="evidence" value="ECO:0007669"/>
    <property type="project" value="TreeGrafter"/>
</dbReference>
<comment type="caution">
    <text evidence="5">The sequence shown here is derived from an EMBL/GenBank/DDBJ whole genome shotgun (WGS) entry which is preliminary data.</text>
</comment>
<dbReference type="PROSITE" id="PS50932">
    <property type="entry name" value="HTH_LACI_2"/>
    <property type="match status" value="1"/>
</dbReference>
<dbReference type="InterPro" id="IPR000843">
    <property type="entry name" value="HTH_LacI"/>
</dbReference>
<dbReference type="AlphaFoldDB" id="A0A533I3B2"/>
<feature type="domain" description="HTH lacI-type" evidence="4">
    <location>
        <begin position="6"/>
        <end position="60"/>
    </location>
</feature>
<evidence type="ECO:0000256" key="3">
    <source>
        <dbReference type="ARBA" id="ARBA00023163"/>
    </source>
</evidence>
<dbReference type="SUPFAM" id="SSF47413">
    <property type="entry name" value="lambda repressor-like DNA-binding domains"/>
    <property type="match status" value="1"/>
</dbReference>
<evidence type="ECO:0000256" key="2">
    <source>
        <dbReference type="ARBA" id="ARBA00023125"/>
    </source>
</evidence>
<dbReference type="InterPro" id="IPR001761">
    <property type="entry name" value="Peripla_BP/Lac1_sug-bd_dom"/>
</dbReference>
<name>A0A533I3B2_PARDE</name>
<evidence type="ECO:0000313" key="6">
    <source>
        <dbReference type="Proteomes" id="UP000315344"/>
    </source>
</evidence>
<dbReference type="InterPro" id="IPR010982">
    <property type="entry name" value="Lambda_DNA-bd_dom_sf"/>
</dbReference>
<dbReference type="Pfam" id="PF00532">
    <property type="entry name" value="Peripla_BP_1"/>
    <property type="match status" value="1"/>
</dbReference>
<accession>A0A533I3B2</accession>
<reference evidence="5 6" key="1">
    <citation type="journal article" date="2017" name="Nat. Commun.">
        <title>In situ click chemistry generation of cyclooxygenase-2 inhibitors.</title>
        <authorList>
            <person name="Bhardwaj A."/>
            <person name="Kaur J."/>
            <person name="Wuest M."/>
            <person name="Wuest F."/>
        </authorList>
    </citation>
    <scope>NUCLEOTIDE SEQUENCE [LARGE SCALE GENOMIC DNA]</scope>
    <source>
        <strain evidence="5">S2_012_000_R3_94</strain>
    </source>
</reference>
<dbReference type="CDD" id="cd01392">
    <property type="entry name" value="HTH_LacI"/>
    <property type="match status" value="1"/>
</dbReference>
<evidence type="ECO:0000259" key="4">
    <source>
        <dbReference type="PROSITE" id="PS50932"/>
    </source>
</evidence>
<dbReference type="Gene3D" id="1.10.260.40">
    <property type="entry name" value="lambda repressor-like DNA-binding domains"/>
    <property type="match status" value="1"/>
</dbReference>
<dbReference type="Gene3D" id="3.40.50.2300">
    <property type="match status" value="2"/>
</dbReference>
<dbReference type="EMBL" id="VAFL01000012">
    <property type="protein sequence ID" value="TKW65553.1"/>
    <property type="molecule type" value="Genomic_DNA"/>
</dbReference>
<gene>
    <name evidence="5" type="ORF">DI616_14215</name>
</gene>
<dbReference type="SMART" id="SM00354">
    <property type="entry name" value="HTH_LACI"/>
    <property type="match status" value="1"/>
</dbReference>